<reference evidence="2 3" key="1">
    <citation type="submission" date="2014-04" db="EMBL/GenBank/DDBJ databases">
        <authorList>
            <consortium name="DOE Joint Genome Institute"/>
            <person name="Kuo A."/>
            <person name="Kohler A."/>
            <person name="Costa M.D."/>
            <person name="Nagy L.G."/>
            <person name="Floudas D."/>
            <person name="Copeland A."/>
            <person name="Barry K.W."/>
            <person name="Cichocki N."/>
            <person name="Veneault-Fourrey C."/>
            <person name="LaButti K."/>
            <person name="Lindquist E.A."/>
            <person name="Lipzen A."/>
            <person name="Lundell T."/>
            <person name="Morin E."/>
            <person name="Murat C."/>
            <person name="Sun H."/>
            <person name="Tunlid A."/>
            <person name="Henrissat B."/>
            <person name="Grigoriev I.V."/>
            <person name="Hibbett D.S."/>
            <person name="Martin F."/>
            <person name="Nordberg H.P."/>
            <person name="Cantor M.N."/>
            <person name="Hua S.X."/>
        </authorList>
    </citation>
    <scope>NUCLEOTIDE SEQUENCE [LARGE SCALE GENOMIC DNA]</scope>
    <source>
        <strain evidence="2 3">441</strain>
    </source>
</reference>
<feature type="domain" description="DUF6532" evidence="1">
    <location>
        <begin position="13"/>
        <end position="203"/>
    </location>
</feature>
<dbReference type="EMBL" id="KN833778">
    <property type="protein sequence ID" value="KIK19784.1"/>
    <property type="molecule type" value="Genomic_DNA"/>
</dbReference>
<dbReference type="Proteomes" id="UP000054018">
    <property type="component" value="Unassembled WGS sequence"/>
</dbReference>
<name>A0A0C9Z0E7_9AGAM</name>
<proteinExistence type="predicted"/>
<reference evidence="3" key="2">
    <citation type="submission" date="2015-01" db="EMBL/GenBank/DDBJ databases">
        <title>Evolutionary Origins and Diversification of the Mycorrhizal Mutualists.</title>
        <authorList>
            <consortium name="DOE Joint Genome Institute"/>
            <consortium name="Mycorrhizal Genomics Consortium"/>
            <person name="Kohler A."/>
            <person name="Kuo A."/>
            <person name="Nagy L.G."/>
            <person name="Floudas D."/>
            <person name="Copeland A."/>
            <person name="Barry K.W."/>
            <person name="Cichocki N."/>
            <person name="Veneault-Fourrey C."/>
            <person name="LaButti K."/>
            <person name="Lindquist E.A."/>
            <person name="Lipzen A."/>
            <person name="Lundell T."/>
            <person name="Morin E."/>
            <person name="Murat C."/>
            <person name="Riley R."/>
            <person name="Ohm R."/>
            <person name="Sun H."/>
            <person name="Tunlid A."/>
            <person name="Henrissat B."/>
            <person name="Grigoriev I.V."/>
            <person name="Hibbett D.S."/>
            <person name="Martin F."/>
        </authorList>
    </citation>
    <scope>NUCLEOTIDE SEQUENCE [LARGE SCALE GENOMIC DNA]</scope>
    <source>
        <strain evidence="3">441</strain>
    </source>
</reference>
<organism evidence="2 3">
    <name type="scientific">Pisolithus microcarpus 441</name>
    <dbReference type="NCBI Taxonomy" id="765257"/>
    <lineage>
        <taxon>Eukaryota</taxon>
        <taxon>Fungi</taxon>
        <taxon>Dikarya</taxon>
        <taxon>Basidiomycota</taxon>
        <taxon>Agaricomycotina</taxon>
        <taxon>Agaricomycetes</taxon>
        <taxon>Agaricomycetidae</taxon>
        <taxon>Boletales</taxon>
        <taxon>Sclerodermatineae</taxon>
        <taxon>Pisolithaceae</taxon>
        <taxon>Pisolithus</taxon>
    </lineage>
</organism>
<dbReference type="InterPro" id="IPR045341">
    <property type="entry name" value="DUF6532"/>
</dbReference>
<sequence>DYDEVTQEFMMTAIREYRARLCAKAPMPDHLVETSILDASWAWAHKATRVNLARTPQLAKIVTSRGSQVHSQLKTKLHPLVKAIFGFHSSQSKSVIKKNRSLAEGLKEGMNFAFKVKCKRRGFLKAPLIQKIVNTMWFANKHDDGVVFHKHYKPFPYPALALVLTAIECCIDEWMTGTWTDIPFTIQEYCGTYESHLKCLHAFEDATKDYDVLPAICTRLYEAGRYIFTSPDIILLTQALVSS</sequence>
<gene>
    <name evidence="2" type="ORF">PISMIDRAFT_106938</name>
</gene>
<dbReference type="Pfam" id="PF20149">
    <property type="entry name" value="DUF6532"/>
    <property type="match status" value="1"/>
</dbReference>
<dbReference type="OrthoDB" id="3249407at2759"/>
<evidence type="ECO:0000313" key="2">
    <source>
        <dbReference type="EMBL" id="KIK19784.1"/>
    </source>
</evidence>
<evidence type="ECO:0000313" key="3">
    <source>
        <dbReference type="Proteomes" id="UP000054018"/>
    </source>
</evidence>
<accession>A0A0C9Z0E7</accession>
<keyword evidence="3" id="KW-1185">Reference proteome</keyword>
<dbReference type="AlphaFoldDB" id="A0A0C9Z0E7"/>
<evidence type="ECO:0000259" key="1">
    <source>
        <dbReference type="Pfam" id="PF20149"/>
    </source>
</evidence>
<feature type="non-terminal residue" evidence="2">
    <location>
        <position position="1"/>
    </location>
</feature>
<dbReference type="STRING" id="765257.A0A0C9Z0E7"/>
<dbReference type="HOGENOM" id="CLU_038181_0_1_1"/>
<protein>
    <recommendedName>
        <fullName evidence="1">DUF6532 domain-containing protein</fullName>
    </recommendedName>
</protein>